<reference evidence="1 2" key="1">
    <citation type="submission" date="2024-11" db="EMBL/GenBank/DDBJ databases">
        <title>Chromosome-level genome assembly of Eucalyptus globulus Labill. provides insights into its genome evolution.</title>
        <authorList>
            <person name="Li X."/>
        </authorList>
    </citation>
    <scope>NUCLEOTIDE SEQUENCE [LARGE SCALE GENOMIC DNA]</scope>
    <source>
        <strain evidence="1">CL2024</strain>
        <tissue evidence="1">Fresh tender leaves</tissue>
    </source>
</reference>
<keyword evidence="2" id="KW-1185">Reference proteome</keyword>
<protein>
    <submittedName>
        <fullName evidence="1">Uncharacterized protein</fullName>
    </submittedName>
</protein>
<gene>
    <name evidence="1" type="ORF">ACJRO7_020246</name>
</gene>
<dbReference type="PANTHER" id="PTHR43016:SF13">
    <property type="entry name" value="PRESEQUENCE PROTEASE, MITOCHONDRIAL"/>
    <property type="match status" value="1"/>
</dbReference>
<dbReference type="AlphaFoldDB" id="A0ABD3KG25"/>
<evidence type="ECO:0000313" key="2">
    <source>
        <dbReference type="Proteomes" id="UP001634007"/>
    </source>
</evidence>
<dbReference type="Gene3D" id="3.30.830.10">
    <property type="entry name" value="Metalloenzyme, LuxS/M16 peptidase-like"/>
    <property type="match status" value="1"/>
</dbReference>
<sequence length="111" mass="12295">MFDASLTANESEMQTQKLFSEPVRIFEKYRTGEGGELKKHIVCLNCLLSDKPLDLETELMLGFWDHLMPGFPASLPRKISLESVLGNAIVGGEIEDELLQPQFGIGLKGVS</sequence>
<comment type="caution">
    <text evidence="1">The sequence shown here is derived from an EMBL/GenBank/DDBJ whole genome shotgun (WGS) entry which is preliminary data.</text>
</comment>
<proteinExistence type="predicted"/>
<name>A0ABD3KG25_EUCGL</name>
<accession>A0ABD3KG25</accession>
<dbReference type="Proteomes" id="UP001634007">
    <property type="component" value="Unassembled WGS sequence"/>
</dbReference>
<evidence type="ECO:0000313" key="1">
    <source>
        <dbReference type="EMBL" id="KAL3738841.1"/>
    </source>
</evidence>
<dbReference type="PANTHER" id="PTHR43016">
    <property type="entry name" value="PRESEQUENCE PROTEASE"/>
    <property type="match status" value="1"/>
</dbReference>
<dbReference type="EMBL" id="JBJKBG010000005">
    <property type="protein sequence ID" value="KAL3738841.1"/>
    <property type="molecule type" value="Genomic_DNA"/>
</dbReference>
<organism evidence="1 2">
    <name type="scientific">Eucalyptus globulus</name>
    <name type="common">Tasmanian blue gum</name>
    <dbReference type="NCBI Taxonomy" id="34317"/>
    <lineage>
        <taxon>Eukaryota</taxon>
        <taxon>Viridiplantae</taxon>
        <taxon>Streptophyta</taxon>
        <taxon>Embryophyta</taxon>
        <taxon>Tracheophyta</taxon>
        <taxon>Spermatophyta</taxon>
        <taxon>Magnoliopsida</taxon>
        <taxon>eudicotyledons</taxon>
        <taxon>Gunneridae</taxon>
        <taxon>Pentapetalae</taxon>
        <taxon>rosids</taxon>
        <taxon>malvids</taxon>
        <taxon>Myrtales</taxon>
        <taxon>Myrtaceae</taxon>
        <taxon>Myrtoideae</taxon>
        <taxon>Eucalypteae</taxon>
        <taxon>Eucalyptus</taxon>
    </lineage>
</organism>